<name>A0ABU1IJB6_9BACL</name>
<evidence type="ECO:0000256" key="1">
    <source>
        <dbReference type="ARBA" id="ARBA00001947"/>
    </source>
</evidence>
<evidence type="ECO:0000256" key="3">
    <source>
        <dbReference type="ARBA" id="ARBA00022670"/>
    </source>
</evidence>
<accession>A0ABU1IJB6</accession>
<keyword evidence="3" id="KW-0645">Protease</keyword>
<sequence length="706" mass="79914">MSQKLRQSRIGVKKAIWKIASIKQRVQRVFRRAGDEKDKCDSSGDGVSQMSAYHAFWKPPTMPGARPGEGKTPDTYDPEANLRAYLEPLMECDPAYVTKRSLGPDTSNHWEIWRYDFTPPHYEKTIVITACLHGNEYTGFYALAQFLELLVRDWHCCPALSHLRKNIRLVTVPIVNPWGFHESKRQNVNWVDLNRNFPYNWESYSATQPGDTNYKGPEPLSEAEAKAIHALFQEVAPHTVGYLDFHTIVSVQAEYVLFMPRFAKQNNLPYLRVIRSMVKEGERMVWGTSSLPALTNYIAEKHQIHSVLPEFTNGLVGQTRDSAEMTRAVTWFGNMILEAAKLQVKGPIETMRDPSIKFLRYDRSPGSVFGLDGRYEGKPGAPVPSNRVNHEESDTRMFSDEYAVFGNTSMKMTANNQVVHTQSEIPEMVPGKYYLWTLHYRVKQITAGHWGMFVCDAGGFQNPEQVASMVAQPDLTWKRVGGVFEGRTGGCRLVYGGRACWTGTVFVDGNMAVEITEEEYRFTRDGRLSVEQLMKRYAFEYESNPPPIQVTSESYQTLVPLEHRFNITVPGLLTLEGSLTFSCTQQTEVAFLPLLYQPFAPHFSWGNVSLNPATEIRRTYDIGTHTIPLFAQIPVQVTNVGVSDRTGEAVVRLRGKRLNGTITVENYRARLTFLPISGGMGYEIYDASKRSGMEKTFPLIGLEEGS</sequence>
<keyword evidence="10" id="KW-1185">Reference proteome</keyword>
<keyword evidence="6" id="KW-0482">Metalloprotease</keyword>
<evidence type="ECO:0000313" key="9">
    <source>
        <dbReference type="EMBL" id="MDR6224084.1"/>
    </source>
</evidence>
<keyword evidence="4" id="KW-0378">Hydrolase</keyword>
<protein>
    <recommendedName>
        <fullName evidence="8">Peptidase M14 domain-containing protein</fullName>
    </recommendedName>
</protein>
<evidence type="ECO:0000256" key="2">
    <source>
        <dbReference type="ARBA" id="ARBA00005988"/>
    </source>
</evidence>
<dbReference type="PROSITE" id="PS52035">
    <property type="entry name" value="PEPTIDASE_M14"/>
    <property type="match status" value="1"/>
</dbReference>
<dbReference type="Pfam" id="PF00246">
    <property type="entry name" value="Peptidase_M14"/>
    <property type="match status" value="1"/>
</dbReference>
<organism evidence="9 10">
    <name type="scientific">Desmospora profundinema</name>
    <dbReference type="NCBI Taxonomy" id="1571184"/>
    <lineage>
        <taxon>Bacteria</taxon>
        <taxon>Bacillati</taxon>
        <taxon>Bacillota</taxon>
        <taxon>Bacilli</taxon>
        <taxon>Bacillales</taxon>
        <taxon>Thermoactinomycetaceae</taxon>
        <taxon>Desmospora</taxon>
    </lineage>
</organism>
<evidence type="ECO:0000256" key="4">
    <source>
        <dbReference type="ARBA" id="ARBA00022801"/>
    </source>
</evidence>
<dbReference type="EMBL" id="JAVDQG010000001">
    <property type="protein sequence ID" value="MDR6224084.1"/>
    <property type="molecule type" value="Genomic_DNA"/>
</dbReference>
<comment type="caution">
    <text evidence="9">The sequence shown here is derived from an EMBL/GenBank/DDBJ whole genome shotgun (WGS) entry which is preliminary data.</text>
</comment>
<dbReference type="Proteomes" id="UP001185012">
    <property type="component" value="Unassembled WGS sequence"/>
</dbReference>
<comment type="similarity">
    <text evidence="2 7">Belongs to the peptidase M14 family.</text>
</comment>
<dbReference type="CDD" id="cd00596">
    <property type="entry name" value="Peptidase_M14_like"/>
    <property type="match status" value="1"/>
</dbReference>
<feature type="domain" description="Peptidase M14" evidence="8">
    <location>
        <begin position="75"/>
        <end position="333"/>
    </location>
</feature>
<evidence type="ECO:0000256" key="5">
    <source>
        <dbReference type="ARBA" id="ARBA00022833"/>
    </source>
</evidence>
<dbReference type="SUPFAM" id="SSF53187">
    <property type="entry name" value="Zn-dependent exopeptidases"/>
    <property type="match status" value="1"/>
</dbReference>
<comment type="cofactor">
    <cofactor evidence="1">
        <name>Zn(2+)</name>
        <dbReference type="ChEBI" id="CHEBI:29105"/>
    </cofactor>
</comment>
<gene>
    <name evidence="9" type="ORF">JOE21_000072</name>
</gene>
<evidence type="ECO:0000259" key="8">
    <source>
        <dbReference type="PROSITE" id="PS52035"/>
    </source>
</evidence>
<evidence type="ECO:0000256" key="6">
    <source>
        <dbReference type="ARBA" id="ARBA00023049"/>
    </source>
</evidence>
<dbReference type="Gene3D" id="3.40.630.10">
    <property type="entry name" value="Zn peptidases"/>
    <property type="match status" value="1"/>
</dbReference>
<dbReference type="SMART" id="SM00631">
    <property type="entry name" value="Zn_pept"/>
    <property type="match status" value="1"/>
</dbReference>
<reference evidence="9 10" key="1">
    <citation type="submission" date="2023-07" db="EMBL/GenBank/DDBJ databases">
        <title>Genomic Encyclopedia of Type Strains, Phase IV (KMG-IV): sequencing the most valuable type-strain genomes for metagenomic binning, comparative biology and taxonomic classification.</title>
        <authorList>
            <person name="Goeker M."/>
        </authorList>
    </citation>
    <scope>NUCLEOTIDE SEQUENCE [LARGE SCALE GENOMIC DNA]</scope>
    <source>
        <strain evidence="9 10">DSM 45903</strain>
    </source>
</reference>
<evidence type="ECO:0000256" key="7">
    <source>
        <dbReference type="PROSITE-ProRule" id="PRU01379"/>
    </source>
</evidence>
<proteinExistence type="inferred from homology"/>
<dbReference type="InterPro" id="IPR000834">
    <property type="entry name" value="Peptidase_M14"/>
</dbReference>
<dbReference type="PANTHER" id="PTHR11705">
    <property type="entry name" value="PROTEASE FAMILY M14 CARBOXYPEPTIDASE A,B"/>
    <property type="match status" value="1"/>
</dbReference>
<keyword evidence="5" id="KW-0862">Zinc</keyword>
<dbReference type="PANTHER" id="PTHR11705:SF143">
    <property type="entry name" value="SLL0236 PROTEIN"/>
    <property type="match status" value="1"/>
</dbReference>
<feature type="active site" description="Proton donor/acceptor" evidence="7">
    <location>
        <position position="310"/>
    </location>
</feature>
<dbReference type="RefSeq" id="WP_309860865.1">
    <property type="nucleotide sequence ID" value="NZ_JAVDQG010000001.1"/>
</dbReference>
<evidence type="ECO:0000313" key="10">
    <source>
        <dbReference type="Proteomes" id="UP001185012"/>
    </source>
</evidence>